<evidence type="ECO:0000256" key="4">
    <source>
        <dbReference type="ARBA" id="ARBA00023136"/>
    </source>
</evidence>
<dbReference type="SUPFAM" id="SSF53300">
    <property type="entry name" value="vWA-like"/>
    <property type="match status" value="1"/>
</dbReference>
<reference evidence="7" key="1">
    <citation type="submission" date="2018-05" db="EMBL/GenBank/DDBJ databases">
        <authorList>
            <person name="Lanie J.A."/>
            <person name="Ng W.-L."/>
            <person name="Kazmierczak K.M."/>
            <person name="Andrzejewski T.M."/>
            <person name="Davidsen T.M."/>
            <person name="Wayne K.J."/>
            <person name="Tettelin H."/>
            <person name="Glass J.I."/>
            <person name="Rusch D."/>
            <person name="Podicherti R."/>
            <person name="Tsui H.-C.T."/>
            <person name="Winkler M.E."/>
        </authorList>
    </citation>
    <scope>NUCLEOTIDE SEQUENCE</scope>
</reference>
<dbReference type="InterPro" id="IPR036465">
    <property type="entry name" value="vWFA_dom_sf"/>
</dbReference>
<dbReference type="SMART" id="SM00327">
    <property type="entry name" value="VWA"/>
    <property type="match status" value="1"/>
</dbReference>
<feature type="transmembrane region" description="Helical" evidence="5">
    <location>
        <begin position="12"/>
        <end position="30"/>
    </location>
</feature>
<evidence type="ECO:0000256" key="2">
    <source>
        <dbReference type="ARBA" id="ARBA00022692"/>
    </source>
</evidence>
<feature type="transmembrane region" description="Helical" evidence="5">
    <location>
        <begin position="316"/>
        <end position="334"/>
    </location>
</feature>
<dbReference type="AlphaFoldDB" id="A0A381SBP6"/>
<proteinExistence type="predicted"/>
<evidence type="ECO:0000259" key="6">
    <source>
        <dbReference type="PROSITE" id="PS50234"/>
    </source>
</evidence>
<gene>
    <name evidence="7" type="ORF">METZ01_LOCUS53575</name>
</gene>
<evidence type="ECO:0000313" key="7">
    <source>
        <dbReference type="EMBL" id="SVA00721.1"/>
    </source>
</evidence>
<evidence type="ECO:0000256" key="5">
    <source>
        <dbReference type="SAM" id="Phobius"/>
    </source>
</evidence>
<keyword evidence="3 5" id="KW-1133">Transmembrane helix</keyword>
<evidence type="ECO:0000256" key="1">
    <source>
        <dbReference type="ARBA" id="ARBA00022475"/>
    </source>
</evidence>
<dbReference type="Pfam" id="PF00092">
    <property type="entry name" value="VWA"/>
    <property type="match status" value="1"/>
</dbReference>
<organism evidence="7">
    <name type="scientific">marine metagenome</name>
    <dbReference type="NCBI Taxonomy" id="408172"/>
    <lineage>
        <taxon>unclassified sequences</taxon>
        <taxon>metagenomes</taxon>
        <taxon>ecological metagenomes</taxon>
    </lineage>
</organism>
<feature type="transmembrane region" description="Helical" evidence="5">
    <location>
        <begin position="51"/>
        <end position="74"/>
    </location>
</feature>
<sequence>MPPIQFGEPIYLWLLLLPLAYGALWGWQLLQRRRDARRVQRERTAPVREQFAFAGGLSFWICLVLAIAAVVVALSQPQVLASVSQNAGADFIILQDGSTSMRVSDVAPDRWQRSISWVRMFAELLSWQEQRVALALFAHRTAPQVRLTRDPNALFFFLDYLGEEPPFRLEADTSWDTNIEESLYWGVRMFERDEELYGVRLSSKAFIVISDGQAWSGEVENALKLARAQNIRVYVIGVGTTAGGFIPQLPSSIYATPEDPIHSVIDRQSLRAIAEAGGGEYFELGIDSDQDIALRLIADVQRRAQSTQREENFTELYWYFLAVAAGFVGLGTLLVKERAPLWWYLATTCALMVLLTR</sequence>
<dbReference type="PANTHER" id="PTHR22550">
    <property type="entry name" value="SPORE GERMINATION PROTEIN"/>
    <property type="match status" value="1"/>
</dbReference>
<evidence type="ECO:0000256" key="3">
    <source>
        <dbReference type="ARBA" id="ARBA00022989"/>
    </source>
</evidence>
<protein>
    <recommendedName>
        <fullName evidence="6">VWFA domain-containing protein</fullName>
    </recommendedName>
</protein>
<keyword evidence="2 5" id="KW-0812">Transmembrane</keyword>
<feature type="domain" description="VWFA" evidence="6">
    <location>
        <begin position="90"/>
        <end position="300"/>
    </location>
</feature>
<dbReference type="Gene3D" id="3.40.50.410">
    <property type="entry name" value="von Willebrand factor, type A domain"/>
    <property type="match status" value="1"/>
</dbReference>
<dbReference type="PANTHER" id="PTHR22550:SF5">
    <property type="entry name" value="LEUCINE ZIPPER PROTEIN 4"/>
    <property type="match status" value="1"/>
</dbReference>
<dbReference type="PROSITE" id="PS50234">
    <property type="entry name" value="VWFA"/>
    <property type="match status" value="1"/>
</dbReference>
<name>A0A381SBP6_9ZZZZ</name>
<keyword evidence="1" id="KW-1003">Cell membrane</keyword>
<keyword evidence="4 5" id="KW-0472">Membrane</keyword>
<dbReference type="EMBL" id="UINC01002830">
    <property type="protein sequence ID" value="SVA00721.1"/>
    <property type="molecule type" value="Genomic_DNA"/>
</dbReference>
<dbReference type="InterPro" id="IPR002035">
    <property type="entry name" value="VWF_A"/>
</dbReference>
<accession>A0A381SBP6</accession>
<dbReference type="InterPro" id="IPR050768">
    <property type="entry name" value="UPF0353/GerABKA_families"/>
</dbReference>